<dbReference type="GO" id="GO:0052621">
    <property type="term" value="F:diguanylate cyclase activity"/>
    <property type="evidence" value="ECO:0007669"/>
    <property type="project" value="UniProtKB-EC"/>
</dbReference>
<dbReference type="SMART" id="SM00267">
    <property type="entry name" value="GGDEF"/>
    <property type="match status" value="1"/>
</dbReference>
<dbReference type="CDD" id="cd01949">
    <property type="entry name" value="GGDEF"/>
    <property type="match status" value="1"/>
</dbReference>
<dbReference type="NCBIfam" id="TIGR00254">
    <property type="entry name" value="GGDEF"/>
    <property type="match status" value="1"/>
</dbReference>
<keyword evidence="2" id="KW-0472">Membrane</keyword>
<evidence type="ECO:0000256" key="1">
    <source>
        <dbReference type="ARBA" id="ARBA00012528"/>
    </source>
</evidence>
<feature type="transmembrane region" description="Helical" evidence="2">
    <location>
        <begin position="176"/>
        <end position="197"/>
    </location>
</feature>
<feature type="transmembrane region" description="Helical" evidence="2">
    <location>
        <begin position="71"/>
        <end position="91"/>
    </location>
</feature>
<dbReference type="AlphaFoldDB" id="A0A4R6GGH2"/>
<dbReference type="GO" id="GO:1902201">
    <property type="term" value="P:negative regulation of bacterial-type flagellum-dependent cell motility"/>
    <property type="evidence" value="ECO:0007669"/>
    <property type="project" value="TreeGrafter"/>
</dbReference>
<name>A0A4R6GGH2_9BURK</name>
<dbReference type="FunFam" id="3.30.70.270:FF:000001">
    <property type="entry name" value="Diguanylate cyclase domain protein"/>
    <property type="match status" value="1"/>
</dbReference>
<feature type="transmembrane region" description="Helical" evidence="2">
    <location>
        <begin position="153"/>
        <end position="169"/>
    </location>
</feature>
<evidence type="ECO:0000256" key="2">
    <source>
        <dbReference type="SAM" id="Phobius"/>
    </source>
</evidence>
<dbReference type="InterPro" id="IPR043128">
    <property type="entry name" value="Rev_trsase/Diguanyl_cyclase"/>
</dbReference>
<evidence type="ECO:0000259" key="3">
    <source>
        <dbReference type="PROSITE" id="PS50887"/>
    </source>
</evidence>
<dbReference type="PROSITE" id="PS50887">
    <property type="entry name" value="GGDEF"/>
    <property type="match status" value="1"/>
</dbReference>
<dbReference type="GO" id="GO:0005886">
    <property type="term" value="C:plasma membrane"/>
    <property type="evidence" value="ECO:0007669"/>
    <property type="project" value="TreeGrafter"/>
</dbReference>
<dbReference type="OrthoDB" id="9813903at2"/>
<dbReference type="Gene3D" id="3.30.70.270">
    <property type="match status" value="1"/>
</dbReference>
<dbReference type="InterPro" id="IPR000160">
    <property type="entry name" value="GGDEF_dom"/>
</dbReference>
<dbReference type="SUPFAM" id="SSF55073">
    <property type="entry name" value="Nucleotide cyclase"/>
    <property type="match status" value="1"/>
</dbReference>
<dbReference type="Pfam" id="PF00990">
    <property type="entry name" value="GGDEF"/>
    <property type="match status" value="1"/>
</dbReference>
<dbReference type="Proteomes" id="UP000294737">
    <property type="component" value="Unassembled WGS sequence"/>
</dbReference>
<comment type="caution">
    <text evidence="4">The sequence shown here is derived from an EMBL/GenBank/DDBJ whole genome shotgun (WGS) entry which is preliminary data.</text>
</comment>
<dbReference type="EC" id="2.7.7.65" evidence="1"/>
<dbReference type="RefSeq" id="WP_112990582.1">
    <property type="nucleotide sequence ID" value="NZ_PTLZ01000001.1"/>
</dbReference>
<dbReference type="PANTHER" id="PTHR45138">
    <property type="entry name" value="REGULATORY COMPONENTS OF SENSORY TRANSDUCTION SYSTEM"/>
    <property type="match status" value="1"/>
</dbReference>
<protein>
    <recommendedName>
        <fullName evidence="1">diguanylate cyclase</fullName>
        <ecNumber evidence="1">2.7.7.65</ecNumber>
    </recommendedName>
</protein>
<feature type="transmembrane region" description="Helical" evidence="2">
    <location>
        <begin position="130"/>
        <end position="147"/>
    </location>
</feature>
<proteinExistence type="predicted"/>
<accession>A0A4R6GGH2</accession>
<evidence type="ECO:0000313" key="4">
    <source>
        <dbReference type="EMBL" id="TDN93897.1"/>
    </source>
</evidence>
<keyword evidence="5" id="KW-1185">Reference proteome</keyword>
<feature type="transmembrane region" description="Helical" evidence="2">
    <location>
        <begin position="203"/>
        <end position="225"/>
    </location>
</feature>
<evidence type="ECO:0000313" key="5">
    <source>
        <dbReference type="Proteomes" id="UP000294737"/>
    </source>
</evidence>
<feature type="domain" description="GGDEF" evidence="3">
    <location>
        <begin position="279"/>
        <end position="410"/>
    </location>
</feature>
<dbReference type="EMBL" id="SNWF01000004">
    <property type="protein sequence ID" value="TDN93897.1"/>
    <property type="molecule type" value="Genomic_DNA"/>
</dbReference>
<dbReference type="PANTHER" id="PTHR45138:SF24">
    <property type="entry name" value="DIGUANYLATE CYCLASE DGCC-RELATED"/>
    <property type="match status" value="1"/>
</dbReference>
<keyword evidence="2" id="KW-0812">Transmembrane</keyword>
<dbReference type="GO" id="GO:0043709">
    <property type="term" value="P:cell adhesion involved in single-species biofilm formation"/>
    <property type="evidence" value="ECO:0007669"/>
    <property type="project" value="TreeGrafter"/>
</dbReference>
<sequence length="417" mass="46411">MRQTGDQHAVSQTDTRADLFPSEEAGRQLEFFAETSQHHVKTGKSKVHVVRARHASSLDLNVRQGARVKRLMLAGVLALIYLLVMGVFYLQGLISLRVLQANAVLIGTFFLLFRLCFALGLNLKVQEKNLRLPITISAIGIMLYTVYIAPVTQIAFIPFLFLVMAFVMHRLSPREVLFLAGATLVGYALVVAAHYAMGNDGSMLTLECAQLLVLAVTLPGFAVLANRVQRLHSALFKANRKIKDIEEDAQRDVLLGCFNRRYIVAALEQQKRLADETGAPLCLAVIDLDHFKRINDEAGHLGGDEVLRTFTRIAQSNVREGDIFGRYGGEEFLLVLPETSLLAALNVAERIREQVEHFDWDEKLRNRVTVSIGLTQHMPGESVLDLFSRTDTAMYMAKQGGRNQVVVEEPTLDLGLA</sequence>
<feature type="transmembrane region" description="Helical" evidence="2">
    <location>
        <begin position="103"/>
        <end position="123"/>
    </location>
</feature>
<dbReference type="InterPro" id="IPR029787">
    <property type="entry name" value="Nucleotide_cyclase"/>
</dbReference>
<keyword evidence="2" id="KW-1133">Transmembrane helix</keyword>
<gene>
    <name evidence="4" type="ORF">EV677_0432</name>
</gene>
<reference evidence="4 5" key="1">
    <citation type="submission" date="2019-03" db="EMBL/GenBank/DDBJ databases">
        <title>Genomic Encyclopedia of Type Strains, Phase IV (KMG-IV): sequencing the most valuable type-strain genomes for metagenomic binning, comparative biology and taxonomic classification.</title>
        <authorList>
            <person name="Goeker M."/>
        </authorList>
    </citation>
    <scope>NUCLEOTIDE SEQUENCE [LARGE SCALE GENOMIC DNA]</scope>
    <source>
        <strain evidence="4 5">DSM 18555</strain>
    </source>
</reference>
<dbReference type="InterPro" id="IPR050469">
    <property type="entry name" value="Diguanylate_Cyclase"/>
</dbReference>
<organism evidence="4 5">
    <name type="scientific">Herminiimonas fonticola</name>
    <dbReference type="NCBI Taxonomy" id="303380"/>
    <lineage>
        <taxon>Bacteria</taxon>
        <taxon>Pseudomonadati</taxon>
        <taxon>Pseudomonadota</taxon>
        <taxon>Betaproteobacteria</taxon>
        <taxon>Burkholderiales</taxon>
        <taxon>Oxalobacteraceae</taxon>
        <taxon>Herminiimonas</taxon>
    </lineage>
</organism>